<feature type="compositionally biased region" description="Polar residues" evidence="1">
    <location>
        <begin position="49"/>
        <end position="63"/>
    </location>
</feature>
<comment type="caution">
    <text evidence="2">The sequence shown here is derived from an EMBL/GenBank/DDBJ whole genome shotgun (WGS) entry which is preliminary data.</text>
</comment>
<dbReference type="EMBL" id="JAACJM010000042">
    <property type="protein sequence ID" value="KAF5361135.1"/>
    <property type="molecule type" value="Genomic_DNA"/>
</dbReference>
<dbReference type="Proteomes" id="UP000559256">
    <property type="component" value="Unassembled WGS sequence"/>
</dbReference>
<feature type="compositionally biased region" description="Polar residues" evidence="1">
    <location>
        <begin position="138"/>
        <end position="154"/>
    </location>
</feature>
<evidence type="ECO:0000313" key="2">
    <source>
        <dbReference type="EMBL" id="KAF5361135.1"/>
    </source>
</evidence>
<organism evidence="2 3">
    <name type="scientific">Tetrapyrgos nigripes</name>
    <dbReference type="NCBI Taxonomy" id="182062"/>
    <lineage>
        <taxon>Eukaryota</taxon>
        <taxon>Fungi</taxon>
        <taxon>Dikarya</taxon>
        <taxon>Basidiomycota</taxon>
        <taxon>Agaricomycotina</taxon>
        <taxon>Agaricomycetes</taxon>
        <taxon>Agaricomycetidae</taxon>
        <taxon>Agaricales</taxon>
        <taxon>Marasmiineae</taxon>
        <taxon>Marasmiaceae</taxon>
        <taxon>Tetrapyrgos</taxon>
    </lineage>
</organism>
<feature type="region of interest" description="Disordered" evidence="1">
    <location>
        <begin position="107"/>
        <end position="183"/>
    </location>
</feature>
<name>A0A8H5GAD1_9AGAR</name>
<feature type="compositionally biased region" description="Polar residues" evidence="1">
    <location>
        <begin position="333"/>
        <end position="347"/>
    </location>
</feature>
<feature type="compositionally biased region" description="Polar residues" evidence="1">
    <location>
        <begin position="439"/>
        <end position="464"/>
    </location>
</feature>
<feature type="compositionally biased region" description="Polar residues" evidence="1">
    <location>
        <begin position="471"/>
        <end position="483"/>
    </location>
</feature>
<protein>
    <submittedName>
        <fullName evidence="2">Uncharacterized protein</fullName>
    </submittedName>
</protein>
<feature type="region of interest" description="Disordered" evidence="1">
    <location>
        <begin position="38"/>
        <end position="71"/>
    </location>
</feature>
<feature type="region of interest" description="Disordered" evidence="1">
    <location>
        <begin position="320"/>
        <end position="359"/>
    </location>
</feature>
<feature type="region of interest" description="Disordered" evidence="1">
    <location>
        <begin position="83"/>
        <end position="102"/>
    </location>
</feature>
<feature type="compositionally biased region" description="Basic and acidic residues" evidence="1">
    <location>
        <begin position="169"/>
        <end position="180"/>
    </location>
</feature>
<proteinExistence type="predicted"/>
<evidence type="ECO:0000313" key="3">
    <source>
        <dbReference type="Proteomes" id="UP000559256"/>
    </source>
</evidence>
<feature type="compositionally biased region" description="Polar residues" evidence="1">
    <location>
        <begin position="518"/>
        <end position="545"/>
    </location>
</feature>
<keyword evidence="3" id="KW-1185">Reference proteome</keyword>
<evidence type="ECO:0000256" key="1">
    <source>
        <dbReference type="SAM" id="MobiDB-lite"/>
    </source>
</evidence>
<gene>
    <name evidence="2" type="ORF">D9758_009030</name>
</gene>
<feature type="compositionally biased region" description="Low complexity" evidence="1">
    <location>
        <begin position="572"/>
        <end position="591"/>
    </location>
</feature>
<reference evidence="2 3" key="1">
    <citation type="journal article" date="2020" name="ISME J.">
        <title>Uncovering the hidden diversity of litter-decomposition mechanisms in mushroom-forming fungi.</title>
        <authorList>
            <person name="Floudas D."/>
            <person name="Bentzer J."/>
            <person name="Ahren D."/>
            <person name="Johansson T."/>
            <person name="Persson P."/>
            <person name="Tunlid A."/>
        </authorList>
    </citation>
    <scope>NUCLEOTIDE SEQUENCE [LARGE SCALE GENOMIC DNA]</scope>
    <source>
        <strain evidence="2 3">CBS 291.85</strain>
    </source>
</reference>
<sequence length="701" mass="75702">MVYNANFPFTAINQPTTSTPYLPTAPTDQLVNSTGLEDKNNMPPVPAVGSNNRFAAHSSNPSTDFMHFPPPRPLHTLSALSLTSTGETTSPSPVSDSFSPWSLTSPISTSTARTTPEIVENVDASSNLSARVTEPTRPFTNATPTSLTPSLTQNAKRRRDSGDEVEEERTEKRLRSDVPHTVDGQLDLQQSLAEGGVRSIAGPSSQSAACTGGEVAVPIPKYLDDGVFNTSMVLLEYLLPRIPAKQTTITPAQMHLSPPPLPVSVGLSSYQDLRRVDISGELTPVLGNDGPVPDKVEVAEDDGYHDLSPEIGQSHQEEAYPDMSGHLGVGDDTVSQSVCQDTPTEVSPQDPPAHSESDRGLHHLQNIQNDVFCSAPDTRQPKLTTSQVAFRDLQQHLPYKLELPSNCERYVRNPTSPAYPIRPASSGTEILSPHEHTVPSPTQNLASTSTRVPNGDSLQKNSMSPACLNQHPANSGTQISSPRTLPPQGHMPGVRQTKKHSRKKTTSQSAVPGPSSHPGHSQNLASTSSAANGDGLSMNSTSPAYPNQRPARSGTEVSKARSQKKPSHNAIPGPSSQPASSQSLGSTSSAANGDDLQIKQYDPSEARRRGLKSSKCLWMLPNGQVCGADLSRFKRKDMLYSEHLNAVHLIRHQKLDQCECYWKNCTHEEWNGTGGDRVKHSRTDLEKHYTAYHVGAGRKFG</sequence>
<feature type="compositionally biased region" description="Basic residues" evidence="1">
    <location>
        <begin position="496"/>
        <end position="505"/>
    </location>
</feature>
<feature type="region of interest" description="Disordered" evidence="1">
    <location>
        <begin position="417"/>
        <end position="607"/>
    </location>
</feature>
<accession>A0A8H5GAD1</accession>
<dbReference type="AlphaFoldDB" id="A0A8H5GAD1"/>
<feature type="compositionally biased region" description="Low complexity" evidence="1">
    <location>
        <begin position="83"/>
        <end position="93"/>
    </location>
</feature>